<organism evidence="3 4">
    <name type="scientific">Ancylostoma duodenale</name>
    <dbReference type="NCBI Taxonomy" id="51022"/>
    <lineage>
        <taxon>Eukaryota</taxon>
        <taxon>Metazoa</taxon>
        <taxon>Ecdysozoa</taxon>
        <taxon>Nematoda</taxon>
        <taxon>Chromadorea</taxon>
        <taxon>Rhabditida</taxon>
        <taxon>Rhabditina</taxon>
        <taxon>Rhabditomorpha</taxon>
        <taxon>Strongyloidea</taxon>
        <taxon>Ancylostomatidae</taxon>
        <taxon>Ancylostomatinae</taxon>
        <taxon>Ancylostoma</taxon>
    </lineage>
</organism>
<keyword evidence="2" id="KW-1133">Transmembrane helix</keyword>
<reference evidence="3 4" key="1">
    <citation type="submission" date="2013-12" db="EMBL/GenBank/DDBJ databases">
        <title>Draft genome of the parsitic nematode Ancylostoma duodenale.</title>
        <authorList>
            <person name="Mitreva M."/>
        </authorList>
    </citation>
    <scope>NUCLEOTIDE SEQUENCE [LARGE SCALE GENOMIC DNA]</scope>
    <source>
        <strain evidence="3 4">Zhejiang</strain>
    </source>
</reference>
<proteinExistence type="predicted"/>
<feature type="non-terminal residue" evidence="3">
    <location>
        <position position="1"/>
    </location>
</feature>
<dbReference type="PANTHER" id="PTHR13886">
    <property type="entry name" value="JNK/SAPK-ASSOCIATED PROTEIN"/>
    <property type="match status" value="1"/>
</dbReference>
<evidence type="ECO:0000256" key="1">
    <source>
        <dbReference type="SAM" id="MobiDB-lite"/>
    </source>
</evidence>
<evidence type="ECO:0000313" key="3">
    <source>
        <dbReference type="EMBL" id="KIH52776.1"/>
    </source>
</evidence>
<evidence type="ECO:0000256" key="2">
    <source>
        <dbReference type="SAM" id="Phobius"/>
    </source>
</evidence>
<dbReference type="GO" id="GO:0030159">
    <property type="term" value="F:signaling receptor complex adaptor activity"/>
    <property type="evidence" value="ECO:0007669"/>
    <property type="project" value="TreeGrafter"/>
</dbReference>
<name>A0A0C2G6T3_9BILA</name>
<feature type="transmembrane region" description="Helical" evidence="2">
    <location>
        <begin position="7"/>
        <end position="28"/>
    </location>
</feature>
<evidence type="ECO:0000313" key="4">
    <source>
        <dbReference type="Proteomes" id="UP000054047"/>
    </source>
</evidence>
<dbReference type="Pfam" id="PF19056">
    <property type="entry name" value="WD40_2"/>
    <property type="match status" value="1"/>
</dbReference>
<gene>
    <name evidence="3" type="ORF">ANCDUO_17116</name>
</gene>
<feature type="region of interest" description="Disordered" evidence="1">
    <location>
        <begin position="194"/>
        <end position="255"/>
    </location>
</feature>
<dbReference type="GO" id="GO:0019894">
    <property type="term" value="F:kinesin binding"/>
    <property type="evidence" value="ECO:0007669"/>
    <property type="project" value="TreeGrafter"/>
</dbReference>
<dbReference type="GO" id="GO:0005078">
    <property type="term" value="F:MAP-kinase scaffold activity"/>
    <property type="evidence" value="ECO:0007669"/>
    <property type="project" value="InterPro"/>
</dbReference>
<dbReference type="GO" id="GO:0005737">
    <property type="term" value="C:cytoplasm"/>
    <property type="evidence" value="ECO:0007669"/>
    <property type="project" value="TreeGrafter"/>
</dbReference>
<dbReference type="GO" id="GO:0008432">
    <property type="term" value="F:JUN kinase binding"/>
    <property type="evidence" value="ECO:0007669"/>
    <property type="project" value="TreeGrafter"/>
</dbReference>
<dbReference type="OrthoDB" id="10256043at2759"/>
<dbReference type="GO" id="GO:0016192">
    <property type="term" value="P:vesicle-mediated transport"/>
    <property type="evidence" value="ECO:0007669"/>
    <property type="project" value="TreeGrafter"/>
</dbReference>
<accession>A0A0C2G6T3</accession>
<keyword evidence="4" id="KW-1185">Reference proteome</keyword>
<dbReference type="Proteomes" id="UP000054047">
    <property type="component" value="Unassembled WGS sequence"/>
</dbReference>
<protein>
    <submittedName>
        <fullName evidence="3">Uncharacterized protein</fullName>
    </submittedName>
</protein>
<sequence>NHHIFNFYSHFFFFSFCCFRFCVIRFLLTTFVKVWCATAVTLRGGLDKDGKYITGDPIYFSPSAAKMPNRKESSDKLESEITRARALDARECELAEWEASSVVWVGSSNQGKSHVAILDANNPNNVIETFLACESHLLCIRGTPGISEGEPIIDEAGAKAFLCGGGKVKDIPDGIEGSDLGACEWVELRKMEDSEDGVPTYCSNDMRPSPKRTRDFSVSETEGARGSPEAKPTPMEKVEEEVSEDQNEQKSPETTEAFGLIWLEKTNEQKAEAEPQRPSGSRVGRAALPPHIRDAMSKYDETSAEPSTGWPTVWLGTWVMIFIPDTSKEKCLLRLQMEQSPFSIGAKKVFAAHPRRDSQVRAVQWIGAGVWLSIRLDSTLRLYHAHTFEHLQDVDIEPYVTKMLGTSRLDFSYMRTTALMVSNRRIWIGTGTGVVISVPLSDSIEQKVETSDAKKASNGPGGLVRVYKDKQEVMVAHLSLLIY</sequence>
<dbReference type="InterPro" id="IPR039911">
    <property type="entry name" value="JIP3/JIP4"/>
</dbReference>
<dbReference type="AlphaFoldDB" id="A0A0C2G6T3"/>
<keyword evidence="2" id="KW-0472">Membrane</keyword>
<dbReference type="PANTHER" id="PTHR13886:SF4">
    <property type="entry name" value="JNK-INTERACTING PROTEIN 3"/>
    <property type="match status" value="1"/>
</dbReference>
<keyword evidence="2" id="KW-0812">Transmembrane</keyword>
<dbReference type="EMBL" id="KN742832">
    <property type="protein sequence ID" value="KIH52776.1"/>
    <property type="molecule type" value="Genomic_DNA"/>
</dbReference>